<keyword evidence="3" id="KW-1185">Reference proteome</keyword>
<protein>
    <submittedName>
        <fullName evidence="2">Uncharacterized protein</fullName>
    </submittedName>
</protein>
<dbReference type="Proteomes" id="UP000637513">
    <property type="component" value="Unassembled WGS sequence"/>
</dbReference>
<evidence type="ECO:0000313" key="3">
    <source>
        <dbReference type="Proteomes" id="UP000637513"/>
    </source>
</evidence>
<evidence type="ECO:0000256" key="1">
    <source>
        <dbReference type="SAM" id="Phobius"/>
    </source>
</evidence>
<comment type="caution">
    <text evidence="2">The sequence shown here is derived from an EMBL/GenBank/DDBJ whole genome shotgun (WGS) entry which is preliminary data.</text>
</comment>
<gene>
    <name evidence="2" type="ORF">H8700_09110</name>
</gene>
<accession>A0ABR7MVP1</accession>
<sequence length="114" mass="13184">MALPEEMNTEQTMRRSDKILEAKSSFDTGFHREIRQKRENGVNPKEGHPFGMVRMLIAGMLFLLLVMAFHFQVSIGSYNKETVKQLLNNDSHWQIVVDQITAVMKNIHLDDNPK</sequence>
<name>A0ABR7MVP1_9FIRM</name>
<feature type="transmembrane region" description="Helical" evidence="1">
    <location>
        <begin position="52"/>
        <end position="71"/>
    </location>
</feature>
<dbReference type="EMBL" id="JACRSW010000032">
    <property type="protein sequence ID" value="MBC8557865.1"/>
    <property type="molecule type" value="Genomic_DNA"/>
</dbReference>
<keyword evidence="1" id="KW-1133">Transmembrane helix</keyword>
<proteinExistence type="predicted"/>
<dbReference type="RefSeq" id="WP_022140960.1">
    <property type="nucleotide sequence ID" value="NZ_JACRSW010000032.1"/>
</dbReference>
<organism evidence="2 3">
    <name type="scientific">Jutongia hominis</name>
    <dbReference type="NCBI Taxonomy" id="2763664"/>
    <lineage>
        <taxon>Bacteria</taxon>
        <taxon>Bacillati</taxon>
        <taxon>Bacillota</taxon>
        <taxon>Clostridia</taxon>
        <taxon>Lachnospirales</taxon>
        <taxon>Lachnospiraceae</taxon>
        <taxon>Jutongia</taxon>
    </lineage>
</organism>
<reference evidence="2 3" key="1">
    <citation type="submission" date="2020-08" db="EMBL/GenBank/DDBJ databases">
        <title>Genome public.</title>
        <authorList>
            <person name="Liu C."/>
            <person name="Sun Q."/>
        </authorList>
    </citation>
    <scope>NUCLEOTIDE SEQUENCE [LARGE SCALE GENOMIC DNA]</scope>
    <source>
        <strain evidence="2 3">BX3</strain>
    </source>
</reference>
<keyword evidence="1" id="KW-0812">Transmembrane</keyword>
<keyword evidence="1" id="KW-0472">Membrane</keyword>
<evidence type="ECO:0000313" key="2">
    <source>
        <dbReference type="EMBL" id="MBC8557865.1"/>
    </source>
</evidence>